<protein>
    <submittedName>
        <fullName evidence="2">Helix-turn-helix transcriptional regulator</fullName>
    </submittedName>
</protein>
<sequence>MLTLRDYIQTNHVRQKDLAARLGVTQATVSRLVTGAAKPSVELAAAIKRETDGAVGFEVWVTSLSSPPHLRPQPKSIPMKQSLLKSEFVHLRIPRAQTSRLNPFDGRGRSVTDRRRNHGAVGRLEPEDFRRRWSMLLISNFGSRELCAVHFGVTFQTSCNWFDGLCTPTGDVVDFAAQSLPNYAAVMWGK</sequence>
<dbReference type="EMBL" id="JAUFRC010000001">
    <property type="protein sequence ID" value="MDN3713328.1"/>
    <property type="molecule type" value="Genomic_DNA"/>
</dbReference>
<comment type="caution">
    <text evidence="2">The sequence shown here is derived from an EMBL/GenBank/DDBJ whole genome shotgun (WGS) entry which is preliminary data.</text>
</comment>
<dbReference type="InterPro" id="IPR010982">
    <property type="entry name" value="Lambda_DNA-bd_dom_sf"/>
</dbReference>
<dbReference type="SMART" id="SM00530">
    <property type="entry name" value="HTH_XRE"/>
    <property type="match status" value="1"/>
</dbReference>
<gene>
    <name evidence="2" type="ORF">QWZ10_19275</name>
</gene>
<evidence type="ECO:0000313" key="3">
    <source>
        <dbReference type="Proteomes" id="UP001243846"/>
    </source>
</evidence>
<dbReference type="SUPFAM" id="SSF47413">
    <property type="entry name" value="lambda repressor-like DNA-binding domains"/>
    <property type="match status" value="1"/>
</dbReference>
<name>A0ABT8D970_9RHOB</name>
<dbReference type="Proteomes" id="UP001243846">
    <property type="component" value="Unassembled WGS sequence"/>
</dbReference>
<dbReference type="InterPro" id="IPR001387">
    <property type="entry name" value="Cro/C1-type_HTH"/>
</dbReference>
<keyword evidence="3" id="KW-1185">Reference proteome</keyword>
<feature type="domain" description="HTH cro/C1-type" evidence="1">
    <location>
        <begin position="4"/>
        <end position="47"/>
    </location>
</feature>
<accession>A0ABT8D970</accession>
<dbReference type="Pfam" id="PF01381">
    <property type="entry name" value="HTH_3"/>
    <property type="match status" value="1"/>
</dbReference>
<dbReference type="CDD" id="cd00093">
    <property type="entry name" value="HTH_XRE"/>
    <property type="match status" value="1"/>
</dbReference>
<proteinExistence type="predicted"/>
<evidence type="ECO:0000313" key="2">
    <source>
        <dbReference type="EMBL" id="MDN3713328.1"/>
    </source>
</evidence>
<dbReference type="Gene3D" id="1.10.260.40">
    <property type="entry name" value="lambda repressor-like DNA-binding domains"/>
    <property type="match status" value="1"/>
</dbReference>
<organism evidence="2 3">
    <name type="scientific">Paracoccus cavernae</name>
    <dbReference type="NCBI Taxonomy" id="1571207"/>
    <lineage>
        <taxon>Bacteria</taxon>
        <taxon>Pseudomonadati</taxon>
        <taxon>Pseudomonadota</taxon>
        <taxon>Alphaproteobacteria</taxon>
        <taxon>Rhodobacterales</taxon>
        <taxon>Paracoccaceae</taxon>
        <taxon>Paracoccus</taxon>
    </lineage>
</organism>
<reference evidence="3" key="1">
    <citation type="journal article" date="2019" name="Int. J. Syst. Evol. Microbiol.">
        <title>The Global Catalogue of Microorganisms (GCM) 10K type strain sequencing project: providing services to taxonomists for standard genome sequencing and annotation.</title>
        <authorList>
            <consortium name="The Broad Institute Genomics Platform"/>
            <consortium name="The Broad Institute Genome Sequencing Center for Infectious Disease"/>
            <person name="Wu L."/>
            <person name="Ma J."/>
        </authorList>
    </citation>
    <scope>NUCLEOTIDE SEQUENCE [LARGE SCALE GENOMIC DNA]</scope>
    <source>
        <strain evidence="3">CECT 8482</strain>
    </source>
</reference>
<evidence type="ECO:0000259" key="1">
    <source>
        <dbReference type="PROSITE" id="PS50943"/>
    </source>
</evidence>
<dbReference type="PROSITE" id="PS50943">
    <property type="entry name" value="HTH_CROC1"/>
    <property type="match status" value="1"/>
</dbReference>